<dbReference type="RefSeq" id="WP_147156578.1">
    <property type="nucleotide sequence ID" value="NZ_BKAJ01000210.1"/>
</dbReference>
<dbReference type="Gene3D" id="2.30.110.10">
    <property type="entry name" value="Electron Transport, Fmn-binding Protein, Chain A"/>
    <property type="match status" value="1"/>
</dbReference>
<dbReference type="EMBL" id="BKAJ01000210">
    <property type="protein sequence ID" value="GEP61265.1"/>
    <property type="molecule type" value="Genomic_DNA"/>
</dbReference>
<dbReference type="InterPro" id="IPR012349">
    <property type="entry name" value="Split_barrel_FMN-bd"/>
</dbReference>
<dbReference type="NCBIfam" id="TIGR04025">
    <property type="entry name" value="PPOX_FMN_DR2398"/>
    <property type="match status" value="1"/>
</dbReference>
<accession>A0A512NQP1</accession>
<dbReference type="SUPFAM" id="SSF50475">
    <property type="entry name" value="FMN-binding split barrel"/>
    <property type="match status" value="1"/>
</dbReference>
<evidence type="ECO:0000313" key="3">
    <source>
        <dbReference type="Proteomes" id="UP000321058"/>
    </source>
</evidence>
<gene>
    <name evidence="2" type="ORF">RSO01_84310</name>
</gene>
<feature type="domain" description="Pyridoxamine 5'-phosphate oxidase N-terminal" evidence="1">
    <location>
        <begin position="39"/>
        <end position="158"/>
    </location>
</feature>
<protein>
    <submittedName>
        <fullName evidence="2">Pyridoxamine 5'-phosphate oxidase</fullName>
    </submittedName>
</protein>
<dbReference type="OrthoDB" id="9790331at2"/>
<keyword evidence="3" id="KW-1185">Reference proteome</keyword>
<name>A0A512NQP1_9HYPH</name>
<evidence type="ECO:0000313" key="2">
    <source>
        <dbReference type="EMBL" id="GEP61265.1"/>
    </source>
</evidence>
<comment type="caution">
    <text evidence="2">The sequence shown here is derived from an EMBL/GenBank/DDBJ whole genome shotgun (WGS) entry which is preliminary data.</text>
</comment>
<proteinExistence type="predicted"/>
<dbReference type="InterPro" id="IPR011576">
    <property type="entry name" value="Pyridox_Oxase_N"/>
</dbReference>
<reference evidence="2 3" key="1">
    <citation type="submission" date="2019-07" db="EMBL/GenBank/DDBJ databases">
        <title>Whole genome shotgun sequence of Reyranella soli NBRC 108950.</title>
        <authorList>
            <person name="Hosoyama A."/>
            <person name="Uohara A."/>
            <person name="Ohji S."/>
            <person name="Ichikawa N."/>
        </authorList>
    </citation>
    <scope>NUCLEOTIDE SEQUENCE [LARGE SCALE GENOMIC DNA]</scope>
    <source>
        <strain evidence="2 3">NBRC 108950</strain>
    </source>
</reference>
<sequence>MLLLKEVAVQHLVTSEAELEALYGQPAGAAVIKEIPHISEHYRRFIEVSPFVVLATSGPEGLDCTPRGDPAGFVRVVDSKTVMIPDRRGNNRIDTLRNIVRDPRIALLFLIPGIGRTLRINGRAAISVDPELCASFTMENKVPRSVIIVTAESVYTQCPKALVRSHLWDASRHLAENALPSSGTMMKALQAEFDAETYDREYPQRLKETIY</sequence>
<dbReference type="PANTHER" id="PTHR42815:SF2">
    <property type="entry name" value="FAD-BINDING, PUTATIVE (AFU_ORTHOLOGUE AFUA_6G07600)-RELATED"/>
    <property type="match status" value="1"/>
</dbReference>
<dbReference type="Proteomes" id="UP000321058">
    <property type="component" value="Unassembled WGS sequence"/>
</dbReference>
<evidence type="ECO:0000259" key="1">
    <source>
        <dbReference type="Pfam" id="PF01243"/>
    </source>
</evidence>
<dbReference type="AlphaFoldDB" id="A0A512NQP1"/>
<organism evidence="2 3">
    <name type="scientific">Reyranella soli</name>
    <dbReference type="NCBI Taxonomy" id="1230389"/>
    <lineage>
        <taxon>Bacteria</taxon>
        <taxon>Pseudomonadati</taxon>
        <taxon>Pseudomonadota</taxon>
        <taxon>Alphaproteobacteria</taxon>
        <taxon>Hyphomicrobiales</taxon>
        <taxon>Reyranellaceae</taxon>
        <taxon>Reyranella</taxon>
    </lineage>
</organism>
<dbReference type="Pfam" id="PF01243">
    <property type="entry name" value="PNPOx_N"/>
    <property type="match status" value="1"/>
</dbReference>
<dbReference type="InterPro" id="IPR024029">
    <property type="entry name" value="Pyridox_Oxase_FMN-dep"/>
</dbReference>
<dbReference type="PANTHER" id="PTHR42815">
    <property type="entry name" value="FAD-BINDING, PUTATIVE (AFU_ORTHOLOGUE AFUA_6G07600)-RELATED"/>
    <property type="match status" value="1"/>
</dbReference>